<dbReference type="Gene3D" id="1.10.443.10">
    <property type="entry name" value="Intergrase catalytic core"/>
    <property type="match status" value="1"/>
</dbReference>
<reference evidence="6 7" key="1">
    <citation type="submission" date="2019-06" db="EMBL/GenBank/DDBJ databases">
        <title>Sequencing the genomes of 1000 actinobacteria strains.</title>
        <authorList>
            <person name="Klenk H.-P."/>
        </authorList>
    </citation>
    <scope>NUCLEOTIDE SEQUENCE [LARGE SCALE GENOMIC DNA]</scope>
    <source>
        <strain evidence="6 7">DSM 102131</strain>
    </source>
</reference>
<evidence type="ECO:0000256" key="2">
    <source>
        <dbReference type="ARBA" id="ARBA00023172"/>
    </source>
</evidence>
<dbReference type="GO" id="GO:0003677">
    <property type="term" value="F:DNA binding"/>
    <property type="evidence" value="ECO:0007669"/>
    <property type="project" value="InterPro"/>
</dbReference>
<dbReference type="PANTHER" id="PTHR42788:SF13">
    <property type="entry name" value="ALIPHATIC SULFONATES IMPORT ATP-BINDING PROTEIN SSUB"/>
    <property type="match status" value="1"/>
</dbReference>
<dbReference type="GO" id="GO:0016887">
    <property type="term" value="F:ATP hydrolysis activity"/>
    <property type="evidence" value="ECO:0007669"/>
    <property type="project" value="InterPro"/>
</dbReference>
<dbReference type="GO" id="GO:0015074">
    <property type="term" value="P:DNA integration"/>
    <property type="evidence" value="ECO:0007669"/>
    <property type="project" value="InterPro"/>
</dbReference>
<dbReference type="SUPFAM" id="SSF52540">
    <property type="entry name" value="P-loop containing nucleoside triphosphate hydrolases"/>
    <property type="match status" value="1"/>
</dbReference>
<protein>
    <submittedName>
        <fullName evidence="6">Phage integrase family protein</fullName>
    </submittedName>
</protein>
<evidence type="ECO:0000256" key="1">
    <source>
        <dbReference type="ARBA" id="ARBA00022448"/>
    </source>
</evidence>
<comment type="caution">
    <text evidence="6">The sequence shown here is derived from an EMBL/GenBank/DDBJ whole genome shotgun (WGS) entry which is preliminary data.</text>
</comment>
<organism evidence="6 7">
    <name type="scientific">Micromonospora palomenae</name>
    <dbReference type="NCBI Taxonomy" id="1461247"/>
    <lineage>
        <taxon>Bacteria</taxon>
        <taxon>Bacillati</taxon>
        <taxon>Actinomycetota</taxon>
        <taxon>Actinomycetes</taxon>
        <taxon>Micromonosporales</taxon>
        <taxon>Micromonosporaceae</taxon>
        <taxon>Micromonospora</taxon>
    </lineage>
</organism>
<dbReference type="Gene3D" id="3.40.50.300">
    <property type="entry name" value="P-loop containing nucleotide triphosphate hydrolases"/>
    <property type="match status" value="1"/>
</dbReference>
<keyword evidence="1" id="KW-0813">Transport</keyword>
<dbReference type="AlphaFoldDB" id="A0A561WXG3"/>
<evidence type="ECO:0000313" key="7">
    <source>
        <dbReference type="Proteomes" id="UP000319927"/>
    </source>
</evidence>
<dbReference type="GO" id="GO:0005524">
    <property type="term" value="F:ATP binding"/>
    <property type="evidence" value="ECO:0007669"/>
    <property type="project" value="InterPro"/>
</dbReference>
<evidence type="ECO:0000256" key="3">
    <source>
        <dbReference type="SAM" id="MobiDB-lite"/>
    </source>
</evidence>
<dbReference type="Pfam" id="PF00589">
    <property type="entry name" value="Phage_integrase"/>
    <property type="match status" value="1"/>
</dbReference>
<dbReference type="Proteomes" id="UP000319927">
    <property type="component" value="Unassembled WGS sequence"/>
</dbReference>
<dbReference type="InterPro" id="IPR013762">
    <property type="entry name" value="Integrase-like_cat_sf"/>
</dbReference>
<dbReference type="InterPro" id="IPR027417">
    <property type="entry name" value="P-loop_NTPase"/>
</dbReference>
<feature type="domain" description="Tyr recombinase" evidence="5">
    <location>
        <begin position="150"/>
        <end position="201"/>
    </location>
</feature>
<dbReference type="Pfam" id="PF00005">
    <property type="entry name" value="ABC_tran"/>
    <property type="match status" value="1"/>
</dbReference>
<dbReference type="InterPro" id="IPR003439">
    <property type="entry name" value="ABC_transporter-like_ATP-bd"/>
</dbReference>
<proteinExistence type="predicted"/>
<dbReference type="InterPro" id="IPR002104">
    <property type="entry name" value="Integrase_catalytic"/>
</dbReference>
<dbReference type="InterPro" id="IPR050166">
    <property type="entry name" value="ABC_transporter_ATP-bind"/>
</dbReference>
<keyword evidence="2" id="KW-0233">DNA recombination</keyword>
<keyword evidence="7" id="KW-1185">Reference proteome</keyword>
<dbReference type="PANTHER" id="PTHR42788">
    <property type="entry name" value="TAURINE IMPORT ATP-BINDING PROTEIN-RELATED"/>
    <property type="match status" value="1"/>
</dbReference>
<dbReference type="SUPFAM" id="SSF56349">
    <property type="entry name" value="DNA breaking-rejoining enzymes"/>
    <property type="match status" value="1"/>
</dbReference>
<dbReference type="EMBL" id="VIXA01000001">
    <property type="protein sequence ID" value="TWG28572.1"/>
    <property type="molecule type" value="Genomic_DNA"/>
</dbReference>
<evidence type="ECO:0000259" key="5">
    <source>
        <dbReference type="Pfam" id="PF00589"/>
    </source>
</evidence>
<accession>A0A561WXG3</accession>
<evidence type="ECO:0000313" key="6">
    <source>
        <dbReference type="EMBL" id="TWG28572.1"/>
    </source>
</evidence>
<feature type="domain" description="ABC transporter" evidence="4">
    <location>
        <begin position="83"/>
        <end position="143"/>
    </location>
</feature>
<gene>
    <name evidence="6" type="ORF">FHX75_111724</name>
</gene>
<feature type="region of interest" description="Disordered" evidence="3">
    <location>
        <begin position="39"/>
        <end position="58"/>
    </location>
</feature>
<name>A0A561WXG3_9ACTN</name>
<dbReference type="InterPro" id="IPR011010">
    <property type="entry name" value="DNA_brk_join_enz"/>
</dbReference>
<evidence type="ECO:0000259" key="4">
    <source>
        <dbReference type="Pfam" id="PF00005"/>
    </source>
</evidence>
<sequence length="221" mass="23359">MYAMRRLAAWTAAGARIGMAVLGGVAGWNLLHCPAQGVLSARPTGTRPPAGRRPGGADRLRGHIVCDGLVRIFKADGVEVVALQGLDLVVDRGELMTLVGASGSGKSTLLTILSGLDVPTAGTPTTNRPSHRLRCIRSRHNPVSTSRGEAQAGLDPRDWTPPELRHSFVSLLSDSGMSLEQIADLCGHSGTTVTESVYRHQLRPVLLGGAVVMDRIFDAEA</sequence>
<dbReference type="GO" id="GO:0006310">
    <property type="term" value="P:DNA recombination"/>
    <property type="evidence" value="ECO:0007669"/>
    <property type="project" value="UniProtKB-KW"/>
</dbReference>